<comment type="cofactor">
    <cofactor evidence="3">
        <name>FMN</name>
        <dbReference type="ChEBI" id="CHEBI:58210"/>
    </cofactor>
    <text evidence="3">Binds 1 FMN per subunit.</text>
</comment>
<evidence type="ECO:0000256" key="4">
    <source>
        <dbReference type="RuleBase" id="RU364078"/>
    </source>
</evidence>
<keyword evidence="1 3" id="KW-0210">Decarboxylase</keyword>
<comment type="pathway">
    <text evidence="3 4">Cofactor biosynthesis; coenzyme A biosynthesis; CoA from (R)-pantothenate: step 2/5.</text>
</comment>
<comment type="function">
    <text evidence="3">Catalyzes two sequential steps in the biosynthesis of coenzyme A. In the first step cysteine is conjugated to 4'-phosphopantothenate to form 4-phosphopantothenoylcysteine. In the second step the latter compound is decarboxylated to form 4'-phosphopantotheine.</text>
</comment>
<keyword evidence="3" id="KW-0479">Metal-binding</keyword>
<dbReference type="InterPro" id="IPR007085">
    <property type="entry name" value="DNA/pantothenate-metab_flavo_C"/>
</dbReference>
<dbReference type="Pfam" id="PF04127">
    <property type="entry name" value="DFP"/>
    <property type="match status" value="1"/>
</dbReference>
<feature type="region of interest" description="Phosphopantothenoylcysteine decarboxylase" evidence="3">
    <location>
        <begin position="1"/>
        <end position="189"/>
    </location>
</feature>
<dbReference type="PANTHER" id="PTHR14359">
    <property type="entry name" value="HOMO-OLIGOMERIC FLAVIN CONTAINING CYS DECARBOXYLASE FAMILY"/>
    <property type="match status" value="1"/>
</dbReference>
<feature type="binding site" evidence="3">
    <location>
        <position position="278"/>
    </location>
    <ligand>
        <name>CTP</name>
        <dbReference type="ChEBI" id="CHEBI:37563"/>
    </ligand>
</feature>
<evidence type="ECO:0000256" key="2">
    <source>
        <dbReference type="ARBA" id="ARBA00023239"/>
    </source>
</evidence>
<dbReference type="EC" id="4.1.1.36" evidence="3"/>
<evidence type="ECO:0000313" key="7">
    <source>
        <dbReference type="EMBL" id="MET3750168.1"/>
    </source>
</evidence>
<keyword evidence="8" id="KW-1185">Reference proteome</keyword>
<keyword evidence="3 4" id="KW-0285">Flavoprotein</keyword>
<keyword evidence="3" id="KW-0460">Magnesium</keyword>
<evidence type="ECO:0000256" key="1">
    <source>
        <dbReference type="ARBA" id="ARBA00022793"/>
    </source>
</evidence>
<comment type="caution">
    <text evidence="3">Lacks conserved residue(s) required for the propagation of feature annotation.</text>
</comment>
<dbReference type="Gene3D" id="3.40.50.10300">
    <property type="entry name" value="CoaB-like"/>
    <property type="match status" value="1"/>
</dbReference>
<gene>
    <name evidence="3" type="primary">coaBC</name>
    <name evidence="7" type="ORF">ABID24_001412</name>
</gene>
<evidence type="ECO:0000256" key="3">
    <source>
        <dbReference type="HAMAP-Rule" id="MF_02225"/>
    </source>
</evidence>
<dbReference type="NCBIfam" id="TIGR00521">
    <property type="entry name" value="coaBC_dfp"/>
    <property type="match status" value="1"/>
</dbReference>
<comment type="similarity">
    <text evidence="3 4">In the N-terminal section; belongs to the HFCD (homo-oligomeric flavin containing Cys decarboxylase) superfamily.</text>
</comment>
<evidence type="ECO:0000259" key="6">
    <source>
        <dbReference type="Pfam" id="PF04127"/>
    </source>
</evidence>
<comment type="pathway">
    <text evidence="3 4">Cofactor biosynthesis; coenzyme A biosynthesis; CoA from (R)-pantothenate: step 3/5.</text>
</comment>
<sequence>MLKGKTVLLGVTGSIAAYKIAYLASALKKLHAQVHVLMTENATNFINPITFESLTGNKCLVDTFDRNFQFQVEHVSIAKQADVVMIAPASANVIGKLAHGIADDMLTTTVMACKCKKYISPAMNTNMYENPILQDNLKILRRYDYEVIDPAVGYLACGDTGAGKMPEPEILLQYILKEIACEKDLKGKKVLVTAGPTQEAIDPVRYITNHSSGKMGYALARAAMLRGAEVTLVSGPCAIAAPPFVKMIPVVTARDMFEAVTSVSEEQDIIIKAAAVADYRPLHVADEKVKKQDGEMSIELERTDDILKYLGEHRHPGQFLCGFSMETQNMIGNSRAKLEKKHLDMVAANNLKEAGAGFQGDTNILTLITQNEDVSLQLMSKEDAANAILDKILSVCKEREV</sequence>
<feature type="binding site" evidence="3">
    <location>
        <position position="323"/>
    </location>
    <ligand>
        <name>CTP</name>
        <dbReference type="ChEBI" id="CHEBI:37563"/>
    </ligand>
</feature>
<dbReference type="InterPro" id="IPR003382">
    <property type="entry name" value="Flavoprotein"/>
</dbReference>
<dbReference type="InterPro" id="IPR005252">
    <property type="entry name" value="CoaBC"/>
</dbReference>
<comment type="similarity">
    <text evidence="3 4">In the C-terminal section; belongs to the PPC synthetase family.</text>
</comment>
<dbReference type="EC" id="6.3.2.5" evidence="3"/>
<dbReference type="Proteomes" id="UP001549106">
    <property type="component" value="Unassembled WGS sequence"/>
</dbReference>
<keyword evidence="2 3" id="KW-0456">Lyase</keyword>
<reference evidence="7 8" key="1">
    <citation type="submission" date="2024-06" db="EMBL/GenBank/DDBJ databases">
        <title>Genomic Encyclopedia of Type Strains, Phase IV (KMG-IV): sequencing the most valuable type-strain genomes for metagenomic binning, comparative biology and taxonomic classification.</title>
        <authorList>
            <person name="Goeker M."/>
        </authorList>
    </citation>
    <scope>NUCLEOTIDE SEQUENCE [LARGE SCALE GENOMIC DNA]</scope>
    <source>
        <strain evidence="7 8">DSM 29492</strain>
    </source>
</reference>
<feature type="binding site" evidence="3">
    <location>
        <position position="341"/>
    </location>
    <ligand>
        <name>CTP</name>
        <dbReference type="ChEBI" id="CHEBI:37563"/>
    </ligand>
</feature>
<dbReference type="RefSeq" id="WP_257464434.1">
    <property type="nucleotide sequence ID" value="NZ_BAABXP010000002.1"/>
</dbReference>
<protein>
    <recommendedName>
        <fullName evidence="3">Coenzyme A biosynthesis bifunctional protein CoaBC</fullName>
    </recommendedName>
    <alternativeName>
        <fullName evidence="3">DNA/pantothenate metabolism flavoprotein</fullName>
    </alternativeName>
    <alternativeName>
        <fullName evidence="3">Phosphopantothenoylcysteine synthetase/decarboxylase</fullName>
        <shortName evidence="3">PPCS-PPCDC</shortName>
    </alternativeName>
    <domain>
        <recommendedName>
            <fullName evidence="3">Phosphopantothenoylcysteine decarboxylase</fullName>
            <shortName evidence="3">PPC decarboxylase</shortName>
            <shortName evidence="3">PPC-DC</shortName>
            <ecNumber evidence="3">4.1.1.36</ecNumber>
        </recommendedName>
        <alternativeName>
            <fullName evidence="3">CoaC</fullName>
        </alternativeName>
    </domain>
    <domain>
        <recommendedName>
            <fullName evidence="3">Phosphopantothenate--cysteine ligase</fullName>
            <ecNumber evidence="3">6.3.2.5</ecNumber>
        </recommendedName>
        <alternativeName>
            <fullName evidence="3">CoaB</fullName>
        </alternativeName>
        <alternativeName>
            <fullName evidence="3">Phosphopantothenoylcysteine synthetase</fullName>
            <shortName evidence="3">PPC synthetase</shortName>
            <shortName evidence="3">PPC-S</shortName>
        </alternativeName>
    </domain>
</protein>
<proteinExistence type="inferred from homology"/>
<feature type="binding site" evidence="3">
    <location>
        <position position="337"/>
    </location>
    <ligand>
        <name>CTP</name>
        <dbReference type="ChEBI" id="CHEBI:37563"/>
    </ligand>
</feature>
<feature type="region of interest" description="Phosphopantothenate--cysteine ligase" evidence="3">
    <location>
        <begin position="190"/>
        <end position="401"/>
    </location>
</feature>
<keyword evidence="3 4" id="KW-0436">Ligase</keyword>
<dbReference type="SUPFAM" id="SSF102645">
    <property type="entry name" value="CoaB-like"/>
    <property type="match status" value="1"/>
</dbReference>
<evidence type="ECO:0000259" key="5">
    <source>
        <dbReference type="Pfam" id="PF02441"/>
    </source>
</evidence>
<dbReference type="InterPro" id="IPR036551">
    <property type="entry name" value="Flavin_trans-like"/>
</dbReference>
<comment type="function">
    <text evidence="4">Catalyzes two steps in the biosynthesis of coenzyme A. In the first step cysteine is conjugated to 4'-phosphopantothenate to form 4-phosphopantothenoylcysteine, in the latter compound is decarboxylated to form 4'-phosphopantotheine.</text>
</comment>
<keyword evidence="3" id="KW-0511">Multifunctional enzyme</keyword>
<dbReference type="SUPFAM" id="SSF52507">
    <property type="entry name" value="Homo-oligomeric flavin-containing Cys decarboxylases, HFCD"/>
    <property type="match status" value="1"/>
</dbReference>
<dbReference type="EMBL" id="JBEPMJ010000008">
    <property type="protein sequence ID" value="MET3750168.1"/>
    <property type="molecule type" value="Genomic_DNA"/>
</dbReference>
<name>A0ABV2M126_9FIRM</name>
<comment type="cofactor">
    <cofactor evidence="3">
        <name>Mg(2+)</name>
        <dbReference type="ChEBI" id="CHEBI:18420"/>
    </cofactor>
</comment>
<feature type="domain" description="Flavoprotein" evidence="5">
    <location>
        <begin position="5"/>
        <end position="176"/>
    </location>
</feature>
<organism evidence="7 8">
    <name type="scientific">Blautia caecimuris</name>
    <dbReference type="NCBI Taxonomy" id="1796615"/>
    <lineage>
        <taxon>Bacteria</taxon>
        <taxon>Bacillati</taxon>
        <taxon>Bacillota</taxon>
        <taxon>Clostridia</taxon>
        <taxon>Lachnospirales</taxon>
        <taxon>Lachnospiraceae</taxon>
        <taxon>Blautia</taxon>
    </lineage>
</organism>
<comment type="catalytic activity">
    <reaction evidence="3 4">
        <text>(R)-4'-phosphopantothenate + L-cysteine + CTP = N-[(R)-4-phosphopantothenoyl]-L-cysteine + CMP + diphosphate + H(+)</text>
        <dbReference type="Rhea" id="RHEA:19397"/>
        <dbReference type="ChEBI" id="CHEBI:10986"/>
        <dbReference type="ChEBI" id="CHEBI:15378"/>
        <dbReference type="ChEBI" id="CHEBI:33019"/>
        <dbReference type="ChEBI" id="CHEBI:35235"/>
        <dbReference type="ChEBI" id="CHEBI:37563"/>
        <dbReference type="ChEBI" id="CHEBI:59458"/>
        <dbReference type="ChEBI" id="CHEBI:60377"/>
        <dbReference type="EC" id="6.3.2.5"/>
    </reaction>
</comment>
<dbReference type="GO" id="GO:0004632">
    <property type="term" value="F:phosphopantothenate--cysteine ligase activity"/>
    <property type="evidence" value="ECO:0007669"/>
    <property type="project" value="UniProtKB-EC"/>
</dbReference>
<accession>A0ABV2M126</accession>
<comment type="caution">
    <text evidence="7">The sequence shown here is derived from an EMBL/GenBank/DDBJ whole genome shotgun (WGS) entry which is preliminary data.</text>
</comment>
<feature type="domain" description="DNA/pantothenate metabolism flavoprotein C-terminal" evidence="6">
    <location>
        <begin position="185"/>
        <end position="394"/>
    </location>
</feature>
<dbReference type="HAMAP" id="MF_02225">
    <property type="entry name" value="CoaBC"/>
    <property type="match status" value="1"/>
</dbReference>
<comment type="catalytic activity">
    <reaction evidence="3 4">
        <text>N-[(R)-4-phosphopantothenoyl]-L-cysteine + H(+) = (R)-4'-phosphopantetheine + CO2</text>
        <dbReference type="Rhea" id="RHEA:16793"/>
        <dbReference type="ChEBI" id="CHEBI:15378"/>
        <dbReference type="ChEBI" id="CHEBI:16526"/>
        <dbReference type="ChEBI" id="CHEBI:59458"/>
        <dbReference type="ChEBI" id="CHEBI:61723"/>
        <dbReference type="EC" id="4.1.1.36"/>
    </reaction>
</comment>
<dbReference type="GO" id="GO:0004633">
    <property type="term" value="F:phosphopantothenoylcysteine decarboxylase activity"/>
    <property type="evidence" value="ECO:0007669"/>
    <property type="project" value="UniProtKB-EC"/>
</dbReference>
<evidence type="ECO:0000313" key="8">
    <source>
        <dbReference type="Proteomes" id="UP001549106"/>
    </source>
</evidence>
<dbReference type="InterPro" id="IPR035929">
    <property type="entry name" value="CoaB-like_sf"/>
</dbReference>
<feature type="active site" description="Proton donor" evidence="3">
    <location>
        <position position="157"/>
    </location>
</feature>
<dbReference type="PANTHER" id="PTHR14359:SF6">
    <property type="entry name" value="PHOSPHOPANTOTHENOYLCYSTEINE DECARBOXYLASE"/>
    <property type="match status" value="1"/>
</dbReference>
<dbReference type="Pfam" id="PF02441">
    <property type="entry name" value="Flavoprotein"/>
    <property type="match status" value="1"/>
</dbReference>
<dbReference type="Gene3D" id="3.40.50.1950">
    <property type="entry name" value="Flavin prenyltransferase-like"/>
    <property type="match status" value="1"/>
</dbReference>
<feature type="binding site" evidence="3">
    <location>
        <position position="288"/>
    </location>
    <ligand>
        <name>CTP</name>
        <dbReference type="ChEBI" id="CHEBI:37563"/>
    </ligand>
</feature>
<keyword evidence="3 4" id="KW-0288">FMN</keyword>